<dbReference type="InterPro" id="IPR011707">
    <property type="entry name" value="Cu-oxidase-like_N"/>
</dbReference>
<feature type="signal peptide" evidence="4">
    <location>
        <begin position="1"/>
        <end position="33"/>
    </location>
</feature>
<dbReference type="GO" id="GO:0016491">
    <property type="term" value="F:oxidoreductase activity"/>
    <property type="evidence" value="ECO:0007669"/>
    <property type="project" value="UniProtKB-KW"/>
</dbReference>
<comment type="caution">
    <text evidence="8">The sequence shown here is derived from an EMBL/GenBank/DDBJ whole genome shotgun (WGS) entry which is preliminary data.</text>
</comment>
<gene>
    <name evidence="8" type="ORF">CWI81_10510</name>
</gene>
<name>A0A432ZBU9_9GAMM</name>
<evidence type="ECO:0000256" key="2">
    <source>
        <dbReference type="ARBA" id="ARBA00023002"/>
    </source>
</evidence>
<dbReference type="CDD" id="cd13896">
    <property type="entry name" value="CuRO_3_CopA"/>
    <property type="match status" value="1"/>
</dbReference>
<dbReference type="InterPro" id="IPR006376">
    <property type="entry name" value="Cu-R_CopA"/>
</dbReference>
<dbReference type="Proteomes" id="UP000287908">
    <property type="component" value="Unassembled WGS sequence"/>
</dbReference>
<dbReference type="SUPFAM" id="SSF49503">
    <property type="entry name" value="Cupredoxins"/>
    <property type="match status" value="3"/>
</dbReference>
<keyword evidence="3" id="KW-0186">Copper</keyword>
<evidence type="ECO:0000256" key="3">
    <source>
        <dbReference type="ARBA" id="ARBA00023008"/>
    </source>
</evidence>
<dbReference type="InterPro" id="IPR001117">
    <property type="entry name" value="Cu-oxidase_2nd"/>
</dbReference>
<evidence type="ECO:0000259" key="7">
    <source>
        <dbReference type="Pfam" id="PF07732"/>
    </source>
</evidence>
<dbReference type="InterPro" id="IPR002355">
    <property type="entry name" value="Cu_oxidase_Cu_BS"/>
</dbReference>
<proteinExistence type="predicted"/>
<accession>A0A432ZBU9</accession>
<sequence>MSNEFNKGRRKFIKSAFTVASALAIAKVAPTWAAPQGRSFKDQILTNDEIDLTIAKSPLLVGNKVGAPITINGQMPGPLIRLKEGQRAKLNVTNRLSEDTSIHWHGIILPENMDGVPGVSFEGIKPGRTFKYRYDVEQNGTYWYHSHSGLQEQLGHLGPLVIEPKDGDIGADREHTIILSDWTFEDPDTVFRNLKVAEGYYNYQKRTIFETFEDVRQQGLEKTWKQREMWGQMRMSPRDIADVTGSTYTYLMNGRDSQMNWSALFKPGEKVRLRIINGSAMSFFDVRIPGLEMTVVAADGQPVKPVPVDEFRIGVAETYDVIVQPKQNKPYTIYAESFDRSGYVRGTLTPELGLEAEVPELRQVPERGMAAMGMGAMAMSGDMKGNSMNMKHMGGNNSHMTHKMTHKKELPVENIKIKHRESGHGAGAAMIATNPVSRLHEPGIGLEDVDHKVLVYTDLVGAHEWPDTREPERQIELHLTGNMERYMWSFDGKKFTEVDGPVQFHHGERLRLVMVNDTMMDHPIHLHGMWMELENGQYPRPRKHTISLKPSEKVSLLITADAPGSWAFHCHLLYHMKAGMFRVVNVA</sequence>
<dbReference type="GO" id="GO:0042597">
    <property type="term" value="C:periplasmic space"/>
    <property type="evidence" value="ECO:0007669"/>
    <property type="project" value="InterPro"/>
</dbReference>
<evidence type="ECO:0000313" key="9">
    <source>
        <dbReference type="Proteomes" id="UP000287908"/>
    </source>
</evidence>
<dbReference type="CDD" id="cd13874">
    <property type="entry name" value="CuRO_2_CopA"/>
    <property type="match status" value="1"/>
</dbReference>
<evidence type="ECO:0000259" key="6">
    <source>
        <dbReference type="Pfam" id="PF07731"/>
    </source>
</evidence>
<dbReference type="AlphaFoldDB" id="A0A432ZBU9"/>
<protein>
    <submittedName>
        <fullName evidence="8">Copper resistance system multicopper oxidase</fullName>
    </submittedName>
</protein>
<dbReference type="PANTHER" id="PTHR11709">
    <property type="entry name" value="MULTI-COPPER OXIDASE"/>
    <property type="match status" value="1"/>
</dbReference>
<dbReference type="InterPro" id="IPR006311">
    <property type="entry name" value="TAT_signal"/>
</dbReference>
<reference evidence="8 9" key="1">
    <citation type="journal article" date="2011" name="Front. Microbiol.">
        <title>Genomic signatures of strain selection and enhancement in Bacillus atrophaeus var. globigii, a historical biowarfare simulant.</title>
        <authorList>
            <person name="Gibbons H.S."/>
            <person name="Broomall S.M."/>
            <person name="McNew L.A."/>
            <person name="Daligault H."/>
            <person name="Chapman C."/>
            <person name="Bruce D."/>
            <person name="Karavis M."/>
            <person name="Krepps M."/>
            <person name="McGregor P.A."/>
            <person name="Hong C."/>
            <person name="Park K.H."/>
            <person name="Akmal A."/>
            <person name="Feldman A."/>
            <person name="Lin J.S."/>
            <person name="Chang W.E."/>
            <person name="Higgs B.W."/>
            <person name="Demirev P."/>
            <person name="Lindquist J."/>
            <person name="Liem A."/>
            <person name="Fochler E."/>
            <person name="Read T.D."/>
            <person name="Tapia R."/>
            <person name="Johnson S."/>
            <person name="Bishop-Lilly K.A."/>
            <person name="Detter C."/>
            <person name="Han C."/>
            <person name="Sozhamannan S."/>
            <person name="Rosenzweig C.N."/>
            <person name="Skowronski E.W."/>
        </authorList>
    </citation>
    <scope>NUCLEOTIDE SEQUENCE [LARGE SCALE GENOMIC DNA]</scope>
    <source>
        <strain evidence="8 9">CL-SP19</strain>
    </source>
</reference>
<dbReference type="PROSITE" id="PS51318">
    <property type="entry name" value="TAT"/>
    <property type="match status" value="1"/>
</dbReference>
<evidence type="ECO:0000313" key="8">
    <source>
        <dbReference type="EMBL" id="RUO75394.1"/>
    </source>
</evidence>
<dbReference type="RefSeq" id="WP_053954068.1">
    <property type="nucleotide sequence ID" value="NZ_PIQF01000003.1"/>
</dbReference>
<feature type="domain" description="Plastocyanin-like" evidence="6">
    <location>
        <begin position="470"/>
        <end position="586"/>
    </location>
</feature>
<dbReference type="EMBL" id="PIQF01000003">
    <property type="protein sequence ID" value="RUO75394.1"/>
    <property type="molecule type" value="Genomic_DNA"/>
</dbReference>
<dbReference type="Pfam" id="PF00394">
    <property type="entry name" value="Cu-oxidase"/>
    <property type="match status" value="1"/>
</dbReference>
<dbReference type="Gene3D" id="2.60.40.420">
    <property type="entry name" value="Cupredoxins - blue copper proteins"/>
    <property type="match status" value="3"/>
</dbReference>
<dbReference type="InterPro" id="IPR011706">
    <property type="entry name" value="Cu-oxidase_C"/>
</dbReference>
<dbReference type="NCBIfam" id="TIGR01480">
    <property type="entry name" value="copper_res_A"/>
    <property type="match status" value="1"/>
</dbReference>
<dbReference type="PANTHER" id="PTHR11709:SF394">
    <property type="entry name" value="FI03373P-RELATED"/>
    <property type="match status" value="1"/>
</dbReference>
<dbReference type="InterPro" id="IPR034279">
    <property type="entry name" value="CuRO_3_CopA"/>
</dbReference>
<evidence type="ECO:0000256" key="4">
    <source>
        <dbReference type="SAM" id="SignalP"/>
    </source>
</evidence>
<evidence type="ECO:0000259" key="5">
    <source>
        <dbReference type="Pfam" id="PF00394"/>
    </source>
</evidence>
<feature type="domain" description="Plastocyanin-like" evidence="5">
    <location>
        <begin position="240"/>
        <end position="336"/>
    </location>
</feature>
<dbReference type="InterPro" id="IPR034282">
    <property type="entry name" value="CuRO_2_CopA"/>
</dbReference>
<keyword evidence="9" id="KW-1185">Reference proteome</keyword>
<dbReference type="OrthoDB" id="9757546at2"/>
<dbReference type="GO" id="GO:0005507">
    <property type="term" value="F:copper ion binding"/>
    <property type="evidence" value="ECO:0007669"/>
    <property type="project" value="InterPro"/>
</dbReference>
<evidence type="ECO:0000256" key="1">
    <source>
        <dbReference type="ARBA" id="ARBA00022723"/>
    </source>
</evidence>
<keyword evidence="1" id="KW-0479">Metal-binding</keyword>
<keyword evidence="4" id="KW-0732">Signal</keyword>
<organism evidence="8 9">
    <name type="scientific">Idiomarina seosinensis</name>
    <dbReference type="NCBI Taxonomy" id="281739"/>
    <lineage>
        <taxon>Bacteria</taxon>
        <taxon>Pseudomonadati</taxon>
        <taxon>Pseudomonadota</taxon>
        <taxon>Gammaproteobacteria</taxon>
        <taxon>Alteromonadales</taxon>
        <taxon>Idiomarinaceae</taxon>
        <taxon>Idiomarina</taxon>
    </lineage>
</organism>
<feature type="chain" id="PRO_5019284014" evidence="4">
    <location>
        <begin position="34"/>
        <end position="587"/>
    </location>
</feature>
<dbReference type="PROSITE" id="PS00080">
    <property type="entry name" value="MULTICOPPER_OXIDASE2"/>
    <property type="match status" value="1"/>
</dbReference>
<dbReference type="InterPro" id="IPR045087">
    <property type="entry name" value="Cu-oxidase_fam"/>
</dbReference>
<dbReference type="Pfam" id="PF07732">
    <property type="entry name" value="Cu-oxidase_3"/>
    <property type="match status" value="1"/>
</dbReference>
<dbReference type="Pfam" id="PF07731">
    <property type="entry name" value="Cu-oxidase_2"/>
    <property type="match status" value="1"/>
</dbReference>
<dbReference type="InterPro" id="IPR008972">
    <property type="entry name" value="Cupredoxin"/>
</dbReference>
<feature type="domain" description="Plastocyanin-like" evidence="7">
    <location>
        <begin position="67"/>
        <end position="166"/>
    </location>
</feature>
<keyword evidence="2" id="KW-0560">Oxidoreductase</keyword>